<dbReference type="Proteomes" id="UP001358586">
    <property type="component" value="Chromosome 3"/>
</dbReference>
<dbReference type="Pfam" id="PF25597">
    <property type="entry name" value="SH3_retrovirus"/>
    <property type="match status" value="1"/>
</dbReference>
<keyword evidence="3" id="KW-1185">Reference proteome</keyword>
<evidence type="ECO:0000313" key="3">
    <source>
        <dbReference type="Proteomes" id="UP001358586"/>
    </source>
</evidence>
<dbReference type="InterPro" id="IPR057670">
    <property type="entry name" value="SH3_retrovirus"/>
</dbReference>
<gene>
    <name evidence="2" type="ORF">PVK06_009292</name>
</gene>
<protein>
    <recommendedName>
        <fullName evidence="1">Retroviral polymerase SH3-like domain-containing protein</fullName>
    </recommendedName>
</protein>
<dbReference type="EMBL" id="JARKNE010000003">
    <property type="protein sequence ID" value="KAK5840393.1"/>
    <property type="molecule type" value="Genomic_DNA"/>
</dbReference>
<evidence type="ECO:0000313" key="2">
    <source>
        <dbReference type="EMBL" id="KAK5840393.1"/>
    </source>
</evidence>
<sequence>MDMAKCLLFEKNLPKTMWAEAANTVVYIQNRLPTKAVEYKTLFEAWFGFKPSLAHLRVFGCLCYAQVPTVKRSKLDKKPQTGILVGYSPVKKGYRILDPSTNKVMVSKDVVFNEKTCWNWDKNEPKAVSEEFVADQSEPDQNSPGIDIDDEPVRGTRPLAKIYERALVATVEPSSFEEAEGHQGWKQPIADEITMIEKNQTWELVARPASRKVIGVK</sequence>
<dbReference type="PANTHER" id="PTHR42648:SF18">
    <property type="entry name" value="RETROTRANSPOSON, UNCLASSIFIED-LIKE PROTEIN"/>
    <property type="match status" value="1"/>
</dbReference>
<proteinExistence type="predicted"/>
<dbReference type="InterPro" id="IPR039537">
    <property type="entry name" value="Retrotran_Ty1/copia-like"/>
</dbReference>
<dbReference type="InterPro" id="IPR012337">
    <property type="entry name" value="RNaseH-like_sf"/>
</dbReference>
<feature type="domain" description="Retroviral polymerase SH3-like" evidence="1">
    <location>
        <begin position="61"/>
        <end position="124"/>
    </location>
</feature>
<organism evidence="2 3">
    <name type="scientific">Gossypium arboreum</name>
    <name type="common">Tree cotton</name>
    <name type="synonym">Gossypium nanking</name>
    <dbReference type="NCBI Taxonomy" id="29729"/>
    <lineage>
        <taxon>Eukaryota</taxon>
        <taxon>Viridiplantae</taxon>
        <taxon>Streptophyta</taxon>
        <taxon>Embryophyta</taxon>
        <taxon>Tracheophyta</taxon>
        <taxon>Spermatophyta</taxon>
        <taxon>Magnoliopsida</taxon>
        <taxon>eudicotyledons</taxon>
        <taxon>Gunneridae</taxon>
        <taxon>Pentapetalae</taxon>
        <taxon>rosids</taxon>
        <taxon>malvids</taxon>
        <taxon>Malvales</taxon>
        <taxon>Malvaceae</taxon>
        <taxon>Malvoideae</taxon>
        <taxon>Gossypium</taxon>
    </lineage>
</organism>
<dbReference type="SUPFAM" id="SSF53098">
    <property type="entry name" value="Ribonuclease H-like"/>
    <property type="match status" value="1"/>
</dbReference>
<name>A0ABR0QN61_GOSAR</name>
<comment type="caution">
    <text evidence="2">The sequence shown here is derived from an EMBL/GenBank/DDBJ whole genome shotgun (WGS) entry which is preliminary data.</text>
</comment>
<reference evidence="2 3" key="1">
    <citation type="submission" date="2023-03" db="EMBL/GenBank/DDBJ databases">
        <title>WGS of Gossypium arboreum.</title>
        <authorList>
            <person name="Yu D."/>
        </authorList>
    </citation>
    <scope>NUCLEOTIDE SEQUENCE [LARGE SCALE GENOMIC DNA]</scope>
    <source>
        <tissue evidence="2">Leaf</tissue>
    </source>
</reference>
<dbReference type="PANTHER" id="PTHR42648">
    <property type="entry name" value="TRANSPOSASE, PUTATIVE-RELATED"/>
    <property type="match status" value="1"/>
</dbReference>
<accession>A0ABR0QN61</accession>
<evidence type="ECO:0000259" key="1">
    <source>
        <dbReference type="Pfam" id="PF25597"/>
    </source>
</evidence>